<evidence type="ECO:0000313" key="3">
    <source>
        <dbReference type="Proteomes" id="UP001058271"/>
    </source>
</evidence>
<name>A0ABY5ZAC7_9ACTN</name>
<dbReference type="RefSeq" id="WP_260727787.1">
    <property type="nucleotide sequence ID" value="NZ_BAAABS010000033.1"/>
</dbReference>
<evidence type="ECO:0000313" key="2">
    <source>
        <dbReference type="EMBL" id="UWZ38422.1"/>
    </source>
</evidence>
<dbReference type="EMBL" id="CP073721">
    <property type="protein sequence ID" value="UWZ38422.1"/>
    <property type="molecule type" value="Genomic_DNA"/>
</dbReference>
<feature type="transmembrane region" description="Helical" evidence="1">
    <location>
        <begin position="22"/>
        <end position="41"/>
    </location>
</feature>
<keyword evidence="1" id="KW-1133">Transmembrane helix</keyword>
<reference evidence="2" key="1">
    <citation type="submission" date="2021-04" db="EMBL/GenBank/DDBJ databases">
        <title>Biosynthetic gene clusters of Dactylosporangioum roseum.</title>
        <authorList>
            <person name="Hartkoorn R.C."/>
            <person name="Beaudoing E."/>
            <person name="Hot D."/>
            <person name="Moureu S."/>
        </authorList>
    </citation>
    <scope>NUCLEOTIDE SEQUENCE</scope>
    <source>
        <strain evidence="2">NRRL B-16295</strain>
    </source>
</reference>
<evidence type="ECO:0008006" key="4">
    <source>
        <dbReference type="Google" id="ProtNLM"/>
    </source>
</evidence>
<gene>
    <name evidence="2" type="ORF">Drose_09360</name>
</gene>
<keyword evidence="3" id="KW-1185">Reference proteome</keyword>
<proteinExistence type="predicted"/>
<keyword evidence="1" id="KW-0472">Membrane</keyword>
<organism evidence="2 3">
    <name type="scientific">Dactylosporangium roseum</name>
    <dbReference type="NCBI Taxonomy" id="47989"/>
    <lineage>
        <taxon>Bacteria</taxon>
        <taxon>Bacillati</taxon>
        <taxon>Actinomycetota</taxon>
        <taxon>Actinomycetes</taxon>
        <taxon>Micromonosporales</taxon>
        <taxon>Micromonosporaceae</taxon>
        <taxon>Dactylosporangium</taxon>
    </lineage>
</organism>
<dbReference type="Proteomes" id="UP001058271">
    <property type="component" value="Chromosome"/>
</dbReference>
<evidence type="ECO:0000256" key="1">
    <source>
        <dbReference type="SAM" id="Phobius"/>
    </source>
</evidence>
<protein>
    <recommendedName>
        <fullName evidence="4">ABC transporter permease</fullName>
    </recommendedName>
</protein>
<sequence>MTAEPPAGYAWWHAYGKLRRRLVYVGFVVVTLLLALADFAAPPTEG</sequence>
<accession>A0ABY5ZAC7</accession>
<keyword evidence="1" id="KW-0812">Transmembrane</keyword>